<dbReference type="Pfam" id="PF08393">
    <property type="entry name" value="DHC_N2"/>
    <property type="match status" value="1"/>
</dbReference>
<accession>A0A8J1XJH5</accession>
<feature type="domain" description="Dynein heavy chain tail" evidence="3">
    <location>
        <begin position="309"/>
        <end position="859"/>
    </location>
</feature>
<evidence type="ECO:0000256" key="2">
    <source>
        <dbReference type="SAM" id="MobiDB-lite"/>
    </source>
</evidence>
<name>A0A8J1XJH5_OWEFU</name>
<proteinExistence type="predicted"/>
<comment type="caution">
    <text evidence="6">The sequence shown here is derived from an EMBL/GenBank/DDBJ whole genome shotgun (WGS) entry which is preliminary data.</text>
</comment>
<feature type="region of interest" description="Disordered" evidence="2">
    <location>
        <begin position="1"/>
        <end position="45"/>
    </location>
</feature>
<gene>
    <name evidence="6" type="ORF">OFUS_LOCUS22892</name>
</gene>
<dbReference type="FunFam" id="1.10.287.2620:FF:000003">
    <property type="entry name" value="Dynein, axonemal, heavy chain 5"/>
    <property type="match status" value="1"/>
</dbReference>
<feature type="coiled-coil region" evidence="1">
    <location>
        <begin position="309"/>
        <end position="336"/>
    </location>
</feature>
<dbReference type="InterPro" id="IPR013602">
    <property type="entry name" value="Dynein_heavy_linker"/>
</dbReference>
<dbReference type="InterPro" id="IPR013594">
    <property type="entry name" value="Dynein_heavy_tail"/>
</dbReference>
<feature type="domain" description="Dynein heavy chain linker" evidence="4">
    <location>
        <begin position="1412"/>
        <end position="1701"/>
    </location>
</feature>
<evidence type="ECO:0000313" key="6">
    <source>
        <dbReference type="EMBL" id="CAH1798803.1"/>
    </source>
</evidence>
<evidence type="ECO:0000259" key="4">
    <source>
        <dbReference type="Pfam" id="PF08393"/>
    </source>
</evidence>
<evidence type="ECO:0000256" key="1">
    <source>
        <dbReference type="SAM" id="Coils"/>
    </source>
</evidence>
<dbReference type="GO" id="GO:0007018">
    <property type="term" value="P:microtubule-based movement"/>
    <property type="evidence" value="ECO:0007669"/>
    <property type="project" value="InterPro"/>
</dbReference>
<feature type="domain" description="Dynein axonemal heavy chain 2/5/8 coiled-coil" evidence="5">
    <location>
        <begin position="1228"/>
        <end position="1342"/>
    </location>
</feature>
<dbReference type="Proteomes" id="UP000749559">
    <property type="component" value="Unassembled WGS sequence"/>
</dbReference>
<dbReference type="Pfam" id="PF25007">
    <property type="entry name" value="DYH2-5-8_CC"/>
    <property type="match status" value="1"/>
</dbReference>
<dbReference type="FunFam" id="1.20.140.100:FF:000003">
    <property type="entry name" value="Dynein, axonemal, heavy chain 5"/>
    <property type="match status" value="1"/>
</dbReference>
<evidence type="ECO:0000259" key="5">
    <source>
        <dbReference type="Pfam" id="PF25007"/>
    </source>
</evidence>
<dbReference type="Gene3D" id="1.10.287.2620">
    <property type="match status" value="1"/>
</dbReference>
<protein>
    <submittedName>
        <fullName evidence="6">Uncharacterized protein</fullName>
    </submittedName>
</protein>
<dbReference type="PANTHER" id="PTHR46532:SF13">
    <property type="entry name" value="CYTOPLASMIC DYNEIN 1 HEAVY CHAIN 1"/>
    <property type="match status" value="1"/>
</dbReference>
<dbReference type="GO" id="GO:0005858">
    <property type="term" value="C:axonemal dynein complex"/>
    <property type="evidence" value="ECO:0007669"/>
    <property type="project" value="TreeGrafter"/>
</dbReference>
<organism evidence="6 7">
    <name type="scientific">Owenia fusiformis</name>
    <name type="common">Polychaete worm</name>
    <dbReference type="NCBI Taxonomy" id="6347"/>
    <lineage>
        <taxon>Eukaryota</taxon>
        <taxon>Metazoa</taxon>
        <taxon>Spiralia</taxon>
        <taxon>Lophotrochozoa</taxon>
        <taxon>Annelida</taxon>
        <taxon>Polychaeta</taxon>
        <taxon>Sedentaria</taxon>
        <taxon>Canalipalpata</taxon>
        <taxon>Sabellida</taxon>
        <taxon>Oweniida</taxon>
        <taxon>Oweniidae</taxon>
        <taxon>Owenia</taxon>
    </lineage>
</organism>
<dbReference type="PANTHER" id="PTHR46532">
    <property type="entry name" value="MALE FERTILITY FACTOR KL5"/>
    <property type="match status" value="1"/>
</dbReference>
<evidence type="ECO:0000259" key="3">
    <source>
        <dbReference type="Pfam" id="PF08385"/>
    </source>
</evidence>
<keyword evidence="7" id="KW-1185">Reference proteome</keyword>
<sequence>MSSAEGKPGEGDSNKPPSSQETGQDVAPPLITTEKKDVKKEDDKKKSIFGGKKSLVSAAKNAVGKKVVLTGEAVQAMAKQAKATRDDRRSAMDGRHIFLFQKIADSIGIELTQVEDFVLGDEKYELIDDFLEANGSKKLLFYYQADPLKESVHFREMSVPNTVNAVANKEANKRLFVTTGLDEAFKGICIFFLRTSPEKAITLNNIAQEINFGLLDSNGGHILDGIEKLLSRMWVPALKSQEDWGSLNDGNKNQVVDFVDQLEKFVATLVGAKGNMEGHIRLTENEVGDMLSGCTPADYQTWSNNPDVLEKLEATLTTWSKQIEQVLAESEQMRREADDIGPTAELAYWKNRMAKFNNLLDQIKTPRCKVVVGILHAAKSKTLIKWRELDSRITDAANEAKDNVKYLYTLDKFFGPLVKCNPSTMIEHIPSLMNAIRMIYSISQYYNTSERMTSLFVKVTNQMITTCKAYILQGVTKIWEHPRSELLRRLQECSTLNEAYQKCFQKTKQKLQDTPKERQFEFSENYIFGKFDTFCQRLEKISDMVNTMEHFSGLGEVRIEGIETIAVRFKTIVDATKKKSYDILDHRKGDFDNDYLEFKNQIKGLQNQIQSFVDMWFEKSLSIDKALQLLEKFEKIGAQLDLSEKYNKILHDYGKDLEAVRKIYQKSKSEPPIARNLPPVAGKIAWARQLYRRIESPMKIFKKKSEFLRSSEAKKIVRNYNKMAAVLMEFEMLYHRGWFRAVDAAKSGLNASLLVKHPETKEIFVNFDPQILELIQEAKHLKRLNLEIPETAVIICVKEDQIKTTYVGLTELLKEYNRILDTVPPLLMPLMDPYKNRILEAMKPGLTSLSWTSLNVDTYVKNIYKIIANVENVVKQTSDILECRIDAVLEDMSLTPLCELPEEDPVTVSQFLAMTDEAVEFASEKLSKQSQLVEKAMNDLIHTFKSHIDEKDQVNLSAEEGYTCIHPDSKHKKQRCLECQPCSYYTLLNNFTQRNTDALIKSTRLSLDAIKRRLQTSNKYISDKTDSIDSKPPMFKADIVLAIPNVVMRPSLEDIQGCVNKSVQCILKMSCNIPQWKHQVLQQKQQIKELEATDDKNETDTTTTKIIPQSLIKPLHKMIAEHKDVTKIVIQLNSIISTFKLEVNEVMEHFTVFSKIWNEEASEKIREFLETNPILSEFEEQIKYYLNIRDDLEEIQPSFRVGSVVFMTDSIKVSLIAEVNNWVNQFGNALNDKCVHEMDEVLEFTDNLMKRLSRPINDLDDVRAQMASLTEIRQNEIRIQMTITPIEEAFIVMQRYQLSIKDRESAERVDTMSYNWKKLCTLVLEVQDNLITIQPKFKSNLLDGVIQFMDDVNAFVDDYNKKGPMEDGIIPREASDRLTLYQARFDELWRKYQTYSGGEELFGLPVTEYPELQKIRKELNLLQKLYSLYNAVLQNVNGYFDIHWAEIDIDQINLELVEFQNRCRKLPKALKEWQAYEELRKTIDDFNETCPLLEMMANKAMQTRHWDRMSVLTGHTFDVDSDNFLLRNLMEAPLLKNKEDIEDICISAVKEKDIEAKLKAVVNDWSAQTFQFAPFKTRGELLLKGDTTGETVALMEDSLMILGSLLSNRYNAPFKPKIQEWVQKLTGTTEIIENWLIVQNLWIYLEAVFVGGDIAKQLPQEAKRFQNIDKSWIKIMGRAHETTNVVQCCVGDDTLSQLLPHLL</sequence>
<dbReference type="Gene3D" id="1.20.140.100">
    <property type="entry name" value="Dynein heavy chain, N-terminal domain 2"/>
    <property type="match status" value="1"/>
</dbReference>
<feature type="compositionally biased region" description="Basic and acidic residues" evidence="2">
    <location>
        <begin position="33"/>
        <end position="45"/>
    </location>
</feature>
<dbReference type="EMBL" id="CAIIXF020000011">
    <property type="protein sequence ID" value="CAH1798803.1"/>
    <property type="molecule type" value="Genomic_DNA"/>
</dbReference>
<keyword evidence="1" id="KW-0175">Coiled coil</keyword>
<dbReference type="InterPro" id="IPR026983">
    <property type="entry name" value="DHC"/>
</dbReference>
<feature type="non-terminal residue" evidence="6">
    <location>
        <position position="1"/>
    </location>
</feature>
<dbReference type="GO" id="GO:0045505">
    <property type="term" value="F:dynein intermediate chain binding"/>
    <property type="evidence" value="ECO:0007669"/>
    <property type="project" value="InterPro"/>
</dbReference>
<dbReference type="InterPro" id="IPR056759">
    <property type="entry name" value="DYH2-5-8_CC"/>
</dbReference>
<dbReference type="GO" id="GO:0051959">
    <property type="term" value="F:dynein light intermediate chain binding"/>
    <property type="evidence" value="ECO:0007669"/>
    <property type="project" value="InterPro"/>
</dbReference>
<dbReference type="Pfam" id="PF08385">
    <property type="entry name" value="DHC_N1"/>
    <property type="match status" value="1"/>
</dbReference>
<dbReference type="InterPro" id="IPR042222">
    <property type="entry name" value="Dynein_2_N"/>
</dbReference>
<reference evidence="6" key="1">
    <citation type="submission" date="2022-03" db="EMBL/GenBank/DDBJ databases">
        <authorList>
            <person name="Martin C."/>
        </authorList>
    </citation>
    <scope>NUCLEOTIDE SEQUENCE</scope>
</reference>
<dbReference type="OrthoDB" id="286107at2759"/>
<evidence type="ECO:0000313" key="7">
    <source>
        <dbReference type="Proteomes" id="UP000749559"/>
    </source>
</evidence>